<feature type="region of interest" description="Disordered" evidence="1">
    <location>
        <begin position="184"/>
        <end position="427"/>
    </location>
</feature>
<accession>A0AAE0IX72</accession>
<proteinExistence type="predicted"/>
<feature type="compositionally biased region" description="Polar residues" evidence="1">
    <location>
        <begin position="316"/>
        <end position="331"/>
    </location>
</feature>
<dbReference type="AlphaFoldDB" id="A0AAE0IX72"/>
<evidence type="ECO:0000256" key="1">
    <source>
        <dbReference type="SAM" id="MobiDB-lite"/>
    </source>
</evidence>
<feature type="compositionally biased region" description="Polar residues" evidence="1">
    <location>
        <begin position="22"/>
        <end position="33"/>
    </location>
</feature>
<keyword evidence="3" id="KW-1185">Reference proteome</keyword>
<protein>
    <recommendedName>
        <fullName evidence="4">Myb-like domain-containing protein</fullName>
    </recommendedName>
</protein>
<comment type="caution">
    <text evidence="2">The sequence shown here is derived from an EMBL/GenBank/DDBJ whole genome shotgun (WGS) entry which is preliminary data.</text>
</comment>
<reference evidence="2" key="1">
    <citation type="journal article" date="2023" name="Mol. Phylogenet. Evol.">
        <title>Genome-scale phylogeny and comparative genomics of the fungal order Sordariales.</title>
        <authorList>
            <person name="Hensen N."/>
            <person name="Bonometti L."/>
            <person name="Westerberg I."/>
            <person name="Brannstrom I.O."/>
            <person name="Guillou S."/>
            <person name="Cros-Aarteil S."/>
            <person name="Calhoun S."/>
            <person name="Haridas S."/>
            <person name="Kuo A."/>
            <person name="Mondo S."/>
            <person name="Pangilinan J."/>
            <person name="Riley R."/>
            <person name="LaButti K."/>
            <person name="Andreopoulos B."/>
            <person name="Lipzen A."/>
            <person name="Chen C."/>
            <person name="Yan M."/>
            <person name="Daum C."/>
            <person name="Ng V."/>
            <person name="Clum A."/>
            <person name="Steindorff A."/>
            <person name="Ohm R.A."/>
            <person name="Martin F."/>
            <person name="Silar P."/>
            <person name="Natvig D.O."/>
            <person name="Lalanne C."/>
            <person name="Gautier V."/>
            <person name="Ament-Velasquez S.L."/>
            <person name="Kruys A."/>
            <person name="Hutchinson M.I."/>
            <person name="Powell A.J."/>
            <person name="Barry K."/>
            <person name="Miller A.N."/>
            <person name="Grigoriev I.V."/>
            <person name="Debuchy R."/>
            <person name="Gladieux P."/>
            <person name="Hiltunen Thoren M."/>
            <person name="Johannesson H."/>
        </authorList>
    </citation>
    <scope>NUCLEOTIDE SEQUENCE</scope>
    <source>
        <strain evidence="2">SMH4131-1</strain>
    </source>
</reference>
<feature type="compositionally biased region" description="Polar residues" evidence="1">
    <location>
        <begin position="185"/>
        <end position="210"/>
    </location>
</feature>
<evidence type="ECO:0000313" key="3">
    <source>
        <dbReference type="Proteomes" id="UP001286456"/>
    </source>
</evidence>
<name>A0AAE0IX72_9PEZI</name>
<sequence length="476" mass="51754">MGNAPGSPRRGNYPSSPLRGNYPSTPLRSNYPSSPLRARSPSYMSTSALAGHSDQTFANGQLQQEGAASNTAYGVHTNYFGEALVEYGDAEAIAQSRLMDFHDQSVQIHVASEEGFGATVQPQSSTPEEPVAAHVQSRQPTPTPFVPYPGSAQEMQQDMDPMSIFSPVGPSEEVEQFLKTIVPQAGSSQEMPPSPSLAFQSLPTTPSAQAVPQVARTRPNSNKTTKPKPKERRGHQDPNKTRTAVRWTTEEERLLVRMNQINEKQRPTNAVMGELDKQDATTRAAAEADMWKKLDAVNAKWPNGGPTRPLPRSHRQSQTPDSQGASSSGSAELSPVQYNPREATPPRASSSGSAELSPIEYNPREATPPRAPSVPRSPAQESPSDLYEEDSPPISTGPASPLPVANHASGSTVQQHQTEHDFSNQQFGLDRNVFDEVRHEYSAANGVDIAALHEKQAIQFIYEIEQNRPGFQHQGP</sequence>
<gene>
    <name evidence="2" type="ORF">B0T19DRAFT_398554</name>
</gene>
<evidence type="ECO:0008006" key="4">
    <source>
        <dbReference type="Google" id="ProtNLM"/>
    </source>
</evidence>
<organism evidence="2 3">
    <name type="scientific">Cercophora scortea</name>
    <dbReference type="NCBI Taxonomy" id="314031"/>
    <lineage>
        <taxon>Eukaryota</taxon>
        <taxon>Fungi</taxon>
        <taxon>Dikarya</taxon>
        <taxon>Ascomycota</taxon>
        <taxon>Pezizomycotina</taxon>
        <taxon>Sordariomycetes</taxon>
        <taxon>Sordariomycetidae</taxon>
        <taxon>Sordariales</taxon>
        <taxon>Lasiosphaeriaceae</taxon>
        <taxon>Cercophora</taxon>
    </lineage>
</organism>
<dbReference type="Proteomes" id="UP001286456">
    <property type="component" value="Unassembled WGS sequence"/>
</dbReference>
<dbReference type="EMBL" id="JAUEPO010000002">
    <property type="protein sequence ID" value="KAK3332819.1"/>
    <property type="molecule type" value="Genomic_DNA"/>
</dbReference>
<feature type="region of interest" description="Disordered" evidence="1">
    <location>
        <begin position="1"/>
        <end position="41"/>
    </location>
</feature>
<reference evidence="2" key="2">
    <citation type="submission" date="2023-06" db="EMBL/GenBank/DDBJ databases">
        <authorList>
            <consortium name="Lawrence Berkeley National Laboratory"/>
            <person name="Haridas S."/>
            <person name="Hensen N."/>
            <person name="Bonometti L."/>
            <person name="Westerberg I."/>
            <person name="Brannstrom I.O."/>
            <person name="Guillou S."/>
            <person name="Cros-Aarteil S."/>
            <person name="Calhoun S."/>
            <person name="Kuo A."/>
            <person name="Mondo S."/>
            <person name="Pangilinan J."/>
            <person name="Riley R."/>
            <person name="Labutti K."/>
            <person name="Andreopoulos B."/>
            <person name="Lipzen A."/>
            <person name="Chen C."/>
            <person name="Yanf M."/>
            <person name="Daum C."/>
            <person name="Ng V."/>
            <person name="Clum A."/>
            <person name="Steindorff A."/>
            <person name="Ohm R."/>
            <person name="Martin F."/>
            <person name="Silar P."/>
            <person name="Natvig D."/>
            <person name="Lalanne C."/>
            <person name="Gautier V."/>
            <person name="Ament-Velasquez S.L."/>
            <person name="Kruys A."/>
            <person name="Hutchinson M.I."/>
            <person name="Powell A.J."/>
            <person name="Barry K."/>
            <person name="Miller A.N."/>
            <person name="Grigoriev I.V."/>
            <person name="Debuchy R."/>
            <person name="Gladieux P."/>
            <person name="Thoren M.H."/>
            <person name="Johannesson H."/>
        </authorList>
    </citation>
    <scope>NUCLEOTIDE SEQUENCE</scope>
    <source>
        <strain evidence="2">SMH4131-1</strain>
    </source>
</reference>
<evidence type="ECO:0000313" key="2">
    <source>
        <dbReference type="EMBL" id="KAK3332819.1"/>
    </source>
</evidence>